<dbReference type="EMBL" id="GEBQ01002552">
    <property type="protein sequence ID" value="JAT37425.1"/>
    <property type="molecule type" value="Transcribed_RNA"/>
</dbReference>
<feature type="chain" id="PRO_5008588331" evidence="1">
    <location>
        <begin position="18"/>
        <end position="134"/>
    </location>
</feature>
<gene>
    <name evidence="2" type="ORF">g.1995</name>
</gene>
<name>A0A1B6MNJ2_9HEMI</name>
<reference evidence="2" key="1">
    <citation type="submission" date="2015-11" db="EMBL/GenBank/DDBJ databases">
        <title>De novo transcriptome assembly of four potential Pierce s Disease insect vectors from Arizona vineyards.</title>
        <authorList>
            <person name="Tassone E.E."/>
        </authorList>
    </citation>
    <scope>NUCLEOTIDE SEQUENCE</scope>
</reference>
<evidence type="ECO:0000313" key="2">
    <source>
        <dbReference type="EMBL" id="JAT37425.1"/>
    </source>
</evidence>
<organism evidence="2">
    <name type="scientific">Graphocephala atropunctata</name>
    <dbReference type="NCBI Taxonomy" id="36148"/>
    <lineage>
        <taxon>Eukaryota</taxon>
        <taxon>Metazoa</taxon>
        <taxon>Ecdysozoa</taxon>
        <taxon>Arthropoda</taxon>
        <taxon>Hexapoda</taxon>
        <taxon>Insecta</taxon>
        <taxon>Pterygota</taxon>
        <taxon>Neoptera</taxon>
        <taxon>Paraneoptera</taxon>
        <taxon>Hemiptera</taxon>
        <taxon>Auchenorrhyncha</taxon>
        <taxon>Membracoidea</taxon>
        <taxon>Cicadellidae</taxon>
        <taxon>Cicadellinae</taxon>
        <taxon>Cicadellini</taxon>
        <taxon>Graphocephala</taxon>
    </lineage>
</organism>
<feature type="signal peptide" evidence="1">
    <location>
        <begin position="1"/>
        <end position="17"/>
    </location>
</feature>
<dbReference type="AlphaFoldDB" id="A0A1B6MNJ2"/>
<keyword evidence="1" id="KW-0732">Signal</keyword>
<accession>A0A1B6MNJ2</accession>
<proteinExistence type="predicted"/>
<protein>
    <submittedName>
        <fullName evidence="2">Uncharacterized protein</fullName>
    </submittedName>
</protein>
<sequence length="134" mass="15264">MAYFVITLISVFVIVLCIEVEYNTGALFHENFTDKEEVISLDHISKTNEENTMRMVKDKNGETIIGEGATHSVNDASAIMLFDEDEFCMHSLINYICGTNYSKDNPAHFDQHFEHEFIPMLEEEVLESDGQSCS</sequence>
<evidence type="ECO:0000256" key="1">
    <source>
        <dbReference type="SAM" id="SignalP"/>
    </source>
</evidence>